<comment type="cofactor">
    <cofactor evidence="2 8">
        <name>NAD(+)</name>
        <dbReference type="ChEBI" id="CHEBI:57540"/>
    </cofactor>
</comment>
<feature type="domain" description="NAD(P)-binding" evidence="9">
    <location>
        <begin position="7"/>
        <end position="310"/>
    </location>
</feature>
<dbReference type="NCBIfam" id="TIGR01181">
    <property type="entry name" value="dTDP_gluc_dehyt"/>
    <property type="match status" value="1"/>
</dbReference>
<dbReference type="EMBL" id="BKZQ01000019">
    <property type="protein sequence ID" value="GER70377.1"/>
    <property type="molecule type" value="Genomic_DNA"/>
</dbReference>
<dbReference type="PANTHER" id="PTHR43000">
    <property type="entry name" value="DTDP-D-GLUCOSE 4,6-DEHYDRATASE-RELATED"/>
    <property type="match status" value="1"/>
</dbReference>
<dbReference type="EC" id="4.2.1.46" evidence="4 8"/>
<keyword evidence="11" id="KW-1185">Reference proteome</keyword>
<dbReference type="CDD" id="cd05246">
    <property type="entry name" value="dTDP_GD_SDR_e"/>
    <property type="match status" value="1"/>
</dbReference>
<dbReference type="InterPro" id="IPR016040">
    <property type="entry name" value="NAD(P)-bd_dom"/>
</dbReference>
<evidence type="ECO:0000256" key="8">
    <source>
        <dbReference type="RuleBase" id="RU004473"/>
    </source>
</evidence>
<dbReference type="AlphaFoldDB" id="A0A5J4JIY3"/>
<dbReference type="Gene3D" id="3.90.25.10">
    <property type="entry name" value="UDP-galactose 4-epimerase, domain 1"/>
    <property type="match status" value="1"/>
</dbReference>
<dbReference type="FunFam" id="3.40.50.720:FF:000304">
    <property type="entry name" value="UDP-glucose 4,6-dehydratase"/>
    <property type="match status" value="1"/>
</dbReference>
<evidence type="ECO:0000256" key="4">
    <source>
        <dbReference type="ARBA" id="ARBA00011990"/>
    </source>
</evidence>
<accession>A0A5J4JIY3</accession>
<dbReference type="InterPro" id="IPR005888">
    <property type="entry name" value="dTDP_Gluc_deHydtase"/>
</dbReference>
<dbReference type="GO" id="GO:0009225">
    <property type="term" value="P:nucleotide-sugar metabolic process"/>
    <property type="evidence" value="ECO:0007669"/>
    <property type="project" value="InterPro"/>
</dbReference>
<comment type="similarity">
    <text evidence="3 8">Belongs to the NAD(P)-dependent epimerase/dehydratase family. dTDP-glucose dehydratase subfamily.</text>
</comment>
<evidence type="ECO:0000256" key="1">
    <source>
        <dbReference type="ARBA" id="ARBA00001539"/>
    </source>
</evidence>
<keyword evidence="6" id="KW-0520">NAD</keyword>
<name>A0A5J4JIY3_9BACI</name>
<dbReference type="Gene3D" id="3.40.50.720">
    <property type="entry name" value="NAD(P)-binding Rossmann-like Domain"/>
    <property type="match status" value="1"/>
</dbReference>
<evidence type="ECO:0000256" key="2">
    <source>
        <dbReference type="ARBA" id="ARBA00001911"/>
    </source>
</evidence>
<evidence type="ECO:0000256" key="6">
    <source>
        <dbReference type="ARBA" id="ARBA00023027"/>
    </source>
</evidence>
<organism evidence="10 11">
    <name type="scientific">Weizmannia acidilactici</name>
    <dbReference type="NCBI Taxonomy" id="2607726"/>
    <lineage>
        <taxon>Bacteria</taxon>
        <taxon>Bacillati</taxon>
        <taxon>Bacillota</taxon>
        <taxon>Bacilli</taxon>
        <taxon>Bacillales</taxon>
        <taxon>Bacillaceae</taxon>
        <taxon>Heyndrickxia</taxon>
    </lineage>
</organism>
<evidence type="ECO:0000259" key="9">
    <source>
        <dbReference type="Pfam" id="PF16363"/>
    </source>
</evidence>
<comment type="catalytic activity">
    <reaction evidence="1 8">
        <text>dTDP-alpha-D-glucose = dTDP-4-dehydro-6-deoxy-alpha-D-glucose + H2O</text>
        <dbReference type="Rhea" id="RHEA:17221"/>
        <dbReference type="ChEBI" id="CHEBI:15377"/>
        <dbReference type="ChEBI" id="CHEBI:57477"/>
        <dbReference type="ChEBI" id="CHEBI:57649"/>
        <dbReference type="EC" id="4.2.1.46"/>
    </reaction>
</comment>
<evidence type="ECO:0000256" key="5">
    <source>
        <dbReference type="ARBA" id="ARBA00016977"/>
    </source>
</evidence>
<protein>
    <recommendedName>
        <fullName evidence="5 8">dTDP-glucose 4,6-dehydratase</fullName>
        <ecNumber evidence="4 8">4.2.1.46</ecNumber>
    </recommendedName>
</protein>
<keyword evidence="7 8" id="KW-0456">Lyase</keyword>
<reference evidence="10 11" key="1">
    <citation type="submission" date="2019-09" db="EMBL/GenBank/DDBJ databases">
        <title>Draft genome sequence of Bacillus sp. JC-7.</title>
        <authorList>
            <person name="Tanaka N."/>
            <person name="Shiwa Y."/>
            <person name="Fujita N."/>
            <person name="Tanasupawat S."/>
        </authorList>
    </citation>
    <scope>NUCLEOTIDE SEQUENCE [LARGE SCALE GENOMIC DNA]</scope>
    <source>
        <strain evidence="10 11">JC-7</strain>
    </source>
</reference>
<evidence type="ECO:0000313" key="10">
    <source>
        <dbReference type="EMBL" id="GER70377.1"/>
    </source>
</evidence>
<evidence type="ECO:0000256" key="3">
    <source>
        <dbReference type="ARBA" id="ARBA00008178"/>
    </source>
</evidence>
<proteinExistence type="inferred from homology"/>
<evidence type="ECO:0000256" key="7">
    <source>
        <dbReference type="ARBA" id="ARBA00023239"/>
    </source>
</evidence>
<dbReference type="RefSeq" id="WP_151705983.1">
    <property type="nucleotide sequence ID" value="NZ_BKZQ01000019.1"/>
</dbReference>
<dbReference type="GO" id="GO:0008460">
    <property type="term" value="F:dTDP-glucose 4,6-dehydratase activity"/>
    <property type="evidence" value="ECO:0007669"/>
    <property type="project" value="UniProtKB-EC"/>
</dbReference>
<dbReference type="SUPFAM" id="SSF51735">
    <property type="entry name" value="NAD(P)-binding Rossmann-fold domains"/>
    <property type="match status" value="1"/>
</dbReference>
<evidence type="ECO:0000313" key="11">
    <source>
        <dbReference type="Proteomes" id="UP000391919"/>
    </source>
</evidence>
<dbReference type="Proteomes" id="UP000391919">
    <property type="component" value="Unassembled WGS sequence"/>
</dbReference>
<comment type="caution">
    <text evidence="10">The sequence shown here is derived from an EMBL/GenBank/DDBJ whole genome shotgun (WGS) entry which is preliminary data.</text>
</comment>
<dbReference type="Pfam" id="PF16363">
    <property type="entry name" value="GDP_Man_Dehyd"/>
    <property type="match status" value="1"/>
</dbReference>
<gene>
    <name evidence="10" type="ORF">BpJC7_16800</name>
</gene>
<sequence>MAKKKVLVTGGAGFIGGNFVQHMVNKYSDYDIYNLDLLTYAGDLTKHHSIEERGNYHFIKADITDRKTILPLFRKEKFDFVVHFAAESHVDRSITDPEIFVRTNVLGTQVLLDAAKEVGVKKFLHVSTDEVYGELDFDPSTFFTEETPLQPNSPYSASKASSDLLVRAYHETFGLPINITRCSNNYGPYHFPEKLIPLTISRVLNDQKVPVYGNGGNIRDWLHVHDHCAAIDLVLHQGVNGEVYNVGGHNERTNLEVVKTIIKTLGKSEDLIEFVKDRPGHDKRYAIDPSKLEKLGWKPAYSFETGIAQTIQWYLDNKDWWERIISGEYQTYFSKQYSFSANLEN</sequence>
<dbReference type="InterPro" id="IPR036291">
    <property type="entry name" value="NAD(P)-bd_dom_sf"/>
</dbReference>